<evidence type="ECO:0000256" key="2">
    <source>
        <dbReference type="SAM" id="MobiDB-lite"/>
    </source>
</evidence>
<dbReference type="OrthoDB" id="10262929at2759"/>
<name>A0A7J5ZDC6_DISMA</name>
<feature type="region of interest" description="Disordered" evidence="2">
    <location>
        <begin position="138"/>
        <end position="207"/>
    </location>
</feature>
<feature type="coiled-coil region" evidence="1">
    <location>
        <begin position="3"/>
        <end position="30"/>
    </location>
</feature>
<sequence>MTLETLEKETRDLQLEINEEERQIDLKKKELPLRKKSEEDITMLQIELEMSLSDQERRLLEKQLLVDQVTRLSQPLSKRAENCQQDRLSLAKKSSMKHATALSLQQEIKEKEFQMDRCQRQPEEGLPTCPELEKEWRRMLRDRKRRRRDKEERERLAEEEQWNQLPNGEYTTAESRPNATSPRPAPSLCPNPTEPWPPSSPPSQGPT</sequence>
<evidence type="ECO:0000256" key="1">
    <source>
        <dbReference type="SAM" id="Coils"/>
    </source>
</evidence>
<dbReference type="Proteomes" id="UP000518266">
    <property type="component" value="Unassembled WGS sequence"/>
</dbReference>
<feature type="compositionally biased region" description="Basic and acidic residues" evidence="2">
    <location>
        <begin position="149"/>
        <end position="158"/>
    </location>
</feature>
<organism evidence="3 4">
    <name type="scientific">Dissostichus mawsoni</name>
    <name type="common">Antarctic cod</name>
    <dbReference type="NCBI Taxonomy" id="36200"/>
    <lineage>
        <taxon>Eukaryota</taxon>
        <taxon>Metazoa</taxon>
        <taxon>Chordata</taxon>
        <taxon>Craniata</taxon>
        <taxon>Vertebrata</taxon>
        <taxon>Euteleostomi</taxon>
        <taxon>Actinopterygii</taxon>
        <taxon>Neopterygii</taxon>
        <taxon>Teleostei</taxon>
        <taxon>Neoteleostei</taxon>
        <taxon>Acanthomorphata</taxon>
        <taxon>Eupercaria</taxon>
        <taxon>Perciformes</taxon>
        <taxon>Notothenioidei</taxon>
        <taxon>Nototheniidae</taxon>
        <taxon>Dissostichus</taxon>
    </lineage>
</organism>
<accession>A0A7J5ZDC6</accession>
<dbReference type="AlphaFoldDB" id="A0A7J5ZDC6"/>
<feature type="compositionally biased region" description="Pro residues" evidence="2">
    <location>
        <begin position="183"/>
        <end position="207"/>
    </location>
</feature>
<evidence type="ECO:0000313" key="3">
    <source>
        <dbReference type="EMBL" id="KAF3859583.1"/>
    </source>
</evidence>
<evidence type="ECO:0000313" key="4">
    <source>
        <dbReference type="Proteomes" id="UP000518266"/>
    </source>
</evidence>
<comment type="caution">
    <text evidence="3">The sequence shown here is derived from an EMBL/GenBank/DDBJ whole genome shotgun (WGS) entry which is preliminary data.</text>
</comment>
<feature type="compositionally biased region" description="Polar residues" evidence="2">
    <location>
        <begin position="162"/>
        <end position="181"/>
    </location>
</feature>
<proteinExistence type="predicted"/>
<reference evidence="3 4" key="1">
    <citation type="submission" date="2020-03" db="EMBL/GenBank/DDBJ databases">
        <title>Dissostichus mawsoni Genome sequencing and assembly.</title>
        <authorList>
            <person name="Park H."/>
        </authorList>
    </citation>
    <scope>NUCLEOTIDE SEQUENCE [LARGE SCALE GENOMIC DNA]</scope>
    <source>
        <strain evidence="3">DM0001</strain>
        <tissue evidence="3">Muscle</tissue>
    </source>
</reference>
<dbReference type="EMBL" id="JAAKFY010000003">
    <property type="protein sequence ID" value="KAF3859583.1"/>
    <property type="molecule type" value="Genomic_DNA"/>
</dbReference>
<protein>
    <submittedName>
        <fullName evidence="3">Uncharacterized protein</fullName>
    </submittedName>
</protein>
<keyword evidence="1" id="KW-0175">Coiled coil</keyword>
<gene>
    <name evidence="3" type="ORF">F7725_021982</name>
</gene>
<keyword evidence="4" id="KW-1185">Reference proteome</keyword>